<evidence type="ECO:0000256" key="2">
    <source>
        <dbReference type="PIRSR" id="PIRSR601765-1"/>
    </source>
</evidence>
<dbReference type="EMBL" id="JBAMMX010000016">
    <property type="protein sequence ID" value="KAK6924854.1"/>
    <property type="molecule type" value="Genomic_DNA"/>
</dbReference>
<dbReference type="Gene3D" id="3.40.1050.10">
    <property type="entry name" value="Carbonic anhydrase"/>
    <property type="match status" value="1"/>
</dbReference>
<evidence type="ECO:0000256" key="3">
    <source>
        <dbReference type="RuleBase" id="RU003956"/>
    </source>
</evidence>
<comment type="caution">
    <text evidence="4">The sequence shown here is derived from an EMBL/GenBank/DDBJ whole genome shotgun (WGS) entry which is preliminary data.</text>
</comment>
<feature type="binding site" evidence="2">
    <location>
        <position position="38"/>
    </location>
    <ligand>
        <name>Zn(2+)</name>
        <dbReference type="ChEBI" id="CHEBI:29105"/>
    </ligand>
</feature>
<dbReference type="Pfam" id="PF00484">
    <property type="entry name" value="Pro_CA"/>
    <property type="match status" value="1"/>
</dbReference>
<comment type="function">
    <text evidence="3">Reversible hydration of carbon dioxide.</text>
</comment>
<reference evidence="4 5" key="1">
    <citation type="submission" date="2023-12" db="EMBL/GenBank/DDBJ databases">
        <title>A high-quality genome assembly for Dillenia turbinata (Dilleniales).</title>
        <authorList>
            <person name="Chanderbali A."/>
        </authorList>
    </citation>
    <scope>NUCLEOTIDE SEQUENCE [LARGE SCALE GENOMIC DNA]</scope>
    <source>
        <strain evidence="4">LSX21</strain>
        <tissue evidence="4">Leaf</tissue>
    </source>
</reference>
<dbReference type="SMART" id="SM00947">
    <property type="entry name" value="Pro_CA"/>
    <property type="match status" value="1"/>
</dbReference>
<dbReference type="SUPFAM" id="SSF53056">
    <property type="entry name" value="beta-carbonic anhydrase, cab"/>
    <property type="match status" value="1"/>
</dbReference>
<organism evidence="4 5">
    <name type="scientific">Dillenia turbinata</name>
    <dbReference type="NCBI Taxonomy" id="194707"/>
    <lineage>
        <taxon>Eukaryota</taxon>
        <taxon>Viridiplantae</taxon>
        <taxon>Streptophyta</taxon>
        <taxon>Embryophyta</taxon>
        <taxon>Tracheophyta</taxon>
        <taxon>Spermatophyta</taxon>
        <taxon>Magnoliopsida</taxon>
        <taxon>eudicotyledons</taxon>
        <taxon>Gunneridae</taxon>
        <taxon>Pentapetalae</taxon>
        <taxon>Dilleniales</taxon>
        <taxon>Dilleniaceae</taxon>
        <taxon>Dillenia</taxon>
    </lineage>
</organism>
<keyword evidence="2 3" id="KW-0862">Zinc</keyword>
<protein>
    <recommendedName>
        <fullName evidence="3">Carbonic anhydrase</fullName>
        <ecNumber evidence="3">4.2.1.1</ecNumber>
    </recommendedName>
    <alternativeName>
        <fullName evidence="3">Carbonate dehydratase</fullName>
    </alternativeName>
</protein>
<evidence type="ECO:0000313" key="5">
    <source>
        <dbReference type="Proteomes" id="UP001370490"/>
    </source>
</evidence>
<sequence>MAKELKEATSGLTSEKEEVIVQRSLFVSSTCPIPRTKDSRVSPSHVLDFQPGEAFMLRYSGVGATIEYSVGSLGVEVILVIGHSRCGGIRALMQLPPDGSTSTDFVEDWVKIGLPAKEKVILEYGDLPFEEQCVKCEKESVTFSLKNLLSYPYVRDRVEKKELLLLGAYYDFVVGKFCVWGLDFPPTEV</sequence>
<dbReference type="Proteomes" id="UP001370490">
    <property type="component" value="Unassembled WGS sequence"/>
</dbReference>
<comment type="catalytic activity">
    <reaction evidence="3">
        <text>hydrogencarbonate + H(+) = CO2 + H2O</text>
        <dbReference type="Rhea" id="RHEA:10748"/>
        <dbReference type="ChEBI" id="CHEBI:15377"/>
        <dbReference type="ChEBI" id="CHEBI:15378"/>
        <dbReference type="ChEBI" id="CHEBI:16526"/>
        <dbReference type="ChEBI" id="CHEBI:17544"/>
        <dbReference type="EC" id="4.2.1.1"/>
    </reaction>
</comment>
<comment type="similarity">
    <text evidence="1 3">Belongs to the beta-class carbonic anhydrase family.</text>
</comment>
<name>A0AAN8Z396_9MAGN</name>
<dbReference type="InterPro" id="IPR001765">
    <property type="entry name" value="Carbonic_anhydrase"/>
</dbReference>
<dbReference type="InterPro" id="IPR036874">
    <property type="entry name" value="Carbonic_anhydrase_sf"/>
</dbReference>
<keyword evidence="5" id="KW-1185">Reference proteome</keyword>
<keyword evidence="3" id="KW-0456">Lyase</keyword>
<dbReference type="AlphaFoldDB" id="A0AAN8Z396"/>
<comment type="cofactor">
    <cofactor evidence="2">
        <name>Zn(2+)</name>
        <dbReference type="ChEBI" id="CHEBI:29105"/>
    </cofactor>
    <text evidence="2">Binds 1 zinc ion per subunit.</text>
</comment>
<proteinExistence type="inferred from homology"/>
<dbReference type="GO" id="GO:0004089">
    <property type="term" value="F:carbonate dehydratase activity"/>
    <property type="evidence" value="ECO:0007669"/>
    <property type="project" value="UniProtKB-UniRule"/>
</dbReference>
<accession>A0AAN8Z396</accession>
<feature type="binding site" evidence="2">
    <location>
        <position position="86"/>
    </location>
    <ligand>
        <name>Zn(2+)</name>
        <dbReference type="ChEBI" id="CHEBI:29105"/>
    </ligand>
</feature>
<dbReference type="GO" id="GO:0008270">
    <property type="term" value="F:zinc ion binding"/>
    <property type="evidence" value="ECO:0007669"/>
    <property type="project" value="UniProtKB-UniRule"/>
</dbReference>
<dbReference type="PANTHER" id="PTHR11002:SF56">
    <property type="entry name" value="BETA CARBONIC ANHYDRASE 2, CHLOROPLASTIC"/>
    <property type="match status" value="1"/>
</dbReference>
<evidence type="ECO:0000256" key="1">
    <source>
        <dbReference type="ARBA" id="ARBA00006217"/>
    </source>
</evidence>
<dbReference type="EC" id="4.2.1.1" evidence="3"/>
<keyword evidence="2" id="KW-0479">Metal-binding</keyword>
<evidence type="ECO:0000313" key="4">
    <source>
        <dbReference type="EMBL" id="KAK6924854.1"/>
    </source>
</evidence>
<dbReference type="PANTHER" id="PTHR11002">
    <property type="entry name" value="CARBONIC ANHYDRASE"/>
    <property type="match status" value="1"/>
</dbReference>
<feature type="binding site" evidence="2">
    <location>
        <position position="83"/>
    </location>
    <ligand>
        <name>Zn(2+)</name>
        <dbReference type="ChEBI" id="CHEBI:29105"/>
    </ligand>
</feature>
<gene>
    <name evidence="4" type="ORF">RJ641_009180</name>
</gene>